<sequence>MFQKADTLHRHKSSLLVPSPIFGPARVGNPQDNDMAAIAAWKRYRAKA</sequence>
<evidence type="ECO:0000313" key="2">
    <source>
        <dbReference type="Proteomes" id="UP000004030"/>
    </source>
</evidence>
<protein>
    <submittedName>
        <fullName evidence="1">Uncharacterized protein</fullName>
    </submittedName>
</protein>
<evidence type="ECO:0000313" key="1">
    <source>
        <dbReference type="EMBL" id="EHJ61883.1"/>
    </source>
</evidence>
<reference evidence="1 2" key="1">
    <citation type="journal article" date="2012" name="J. Bacteriol.">
        <title>Genome sequence of benzo(a)pyrene-degrading bacterium Novosphingobium pentaromativorans US6-1.</title>
        <authorList>
            <person name="Luo Y.R."/>
            <person name="Kang S.G."/>
            <person name="Kim S.J."/>
            <person name="Kim M.R."/>
            <person name="Li N."/>
            <person name="Lee J.H."/>
            <person name="Kwon K.K."/>
        </authorList>
    </citation>
    <scope>NUCLEOTIDE SEQUENCE [LARGE SCALE GENOMIC DNA]</scope>
    <source>
        <strain evidence="1 2">US6-1</strain>
    </source>
</reference>
<dbReference type="AlphaFoldDB" id="G6EA27"/>
<dbReference type="PATRIC" id="fig|1088721.3.peg.1182"/>
<keyword evidence="2" id="KW-1185">Reference proteome</keyword>
<proteinExistence type="predicted"/>
<accession>G6EA27</accession>
<organism evidence="1 2">
    <name type="scientific">Novosphingobium pentaromativorans US6-1</name>
    <dbReference type="NCBI Taxonomy" id="1088721"/>
    <lineage>
        <taxon>Bacteria</taxon>
        <taxon>Pseudomonadati</taxon>
        <taxon>Pseudomonadota</taxon>
        <taxon>Alphaproteobacteria</taxon>
        <taxon>Sphingomonadales</taxon>
        <taxon>Sphingomonadaceae</taxon>
        <taxon>Novosphingobium</taxon>
    </lineage>
</organism>
<gene>
    <name evidence="1" type="ORF">NSU_1197</name>
</gene>
<dbReference type="Proteomes" id="UP000004030">
    <property type="component" value="Unassembled WGS sequence"/>
</dbReference>
<dbReference type="EMBL" id="AGFM01000014">
    <property type="protein sequence ID" value="EHJ61883.1"/>
    <property type="molecule type" value="Genomic_DNA"/>
</dbReference>
<comment type="caution">
    <text evidence="1">The sequence shown here is derived from an EMBL/GenBank/DDBJ whole genome shotgun (WGS) entry which is preliminary data.</text>
</comment>
<name>G6EA27_9SPHN</name>